<dbReference type="InterPro" id="IPR006169">
    <property type="entry name" value="GTP1_OBG_dom"/>
</dbReference>
<dbReference type="Gene3D" id="2.70.210.12">
    <property type="entry name" value="GTP1/OBG domain"/>
    <property type="match status" value="1"/>
</dbReference>
<dbReference type="GO" id="GO:0003924">
    <property type="term" value="F:GTPase activity"/>
    <property type="evidence" value="ECO:0007669"/>
    <property type="project" value="InterPro"/>
</dbReference>
<reference evidence="7" key="1">
    <citation type="journal article" date="2014" name="Proc. Natl. Acad. Sci. U.S.A.">
        <title>Extensive sampling of basidiomycete genomes demonstrates inadequacy of the white-rot/brown-rot paradigm for wood decay fungi.</title>
        <authorList>
            <person name="Riley R."/>
            <person name="Salamov A.A."/>
            <person name="Brown D.W."/>
            <person name="Nagy L.G."/>
            <person name="Floudas D."/>
            <person name="Held B.W."/>
            <person name="Levasseur A."/>
            <person name="Lombard V."/>
            <person name="Morin E."/>
            <person name="Otillar R."/>
            <person name="Lindquist E.A."/>
            <person name="Sun H."/>
            <person name="LaButti K.M."/>
            <person name="Schmutz J."/>
            <person name="Jabbour D."/>
            <person name="Luo H."/>
            <person name="Baker S.E."/>
            <person name="Pisabarro A.G."/>
            <person name="Walton J.D."/>
            <person name="Blanchette R.A."/>
            <person name="Henrissat B."/>
            <person name="Martin F."/>
            <person name="Cullen D."/>
            <person name="Hibbett D.S."/>
            <person name="Grigoriev I.V."/>
        </authorList>
    </citation>
    <scope>NUCLEOTIDE SEQUENCE [LARGE SCALE GENOMIC DNA]</scope>
    <source>
        <strain evidence="7">MUCL 33604</strain>
    </source>
</reference>
<feature type="domain" description="OBG-type G" evidence="4">
    <location>
        <begin position="319"/>
        <end position="604"/>
    </location>
</feature>
<dbReference type="InParanoid" id="A0A067PS19"/>
<dbReference type="STRING" id="933084.A0A067PS19"/>
<dbReference type="FunCoup" id="A0A067PS19">
    <property type="interactions" value="393"/>
</dbReference>
<dbReference type="SUPFAM" id="SSF52540">
    <property type="entry name" value="P-loop containing nucleoside triphosphate hydrolases"/>
    <property type="match status" value="1"/>
</dbReference>
<dbReference type="InterPro" id="IPR045086">
    <property type="entry name" value="OBG_GTPase"/>
</dbReference>
<dbReference type="Gene3D" id="3.40.50.300">
    <property type="entry name" value="P-loop containing nucleotide triphosphate hydrolases"/>
    <property type="match status" value="1"/>
</dbReference>
<feature type="region of interest" description="Disordered" evidence="3">
    <location>
        <begin position="30"/>
        <end position="54"/>
    </location>
</feature>
<evidence type="ECO:0008006" key="8">
    <source>
        <dbReference type="Google" id="ProtNLM"/>
    </source>
</evidence>
<dbReference type="PROSITE" id="PS51883">
    <property type="entry name" value="OBG"/>
    <property type="match status" value="1"/>
</dbReference>
<gene>
    <name evidence="6" type="ORF">JAAARDRAFT_194616</name>
</gene>
<dbReference type="AlphaFoldDB" id="A0A067PS19"/>
<dbReference type="GO" id="GO:0005525">
    <property type="term" value="F:GTP binding"/>
    <property type="evidence" value="ECO:0007669"/>
    <property type="project" value="UniProtKB-KW"/>
</dbReference>
<proteinExistence type="predicted"/>
<dbReference type="Pfam" id="PF01018">
    <property type="entry name" value="GTP1_OBG"/>
    <property type="match status" value="2"/>
</dbReference>
<sequence length="618" mass="68842">MLAGSPHSLLRKALLHPQCHHSPLILLRPYSQRTKSRKKSKVRADDEPLDPEKEERLQLAMRRRKTEWKRRQKGETFVDSMIVHVRGGRGGDGCVAFHREKWKPMGPPSGGNGGNGSSIYLLPTPHLTTLSSLPRIIRGAPGQTGGGTWCNGKSPDPLIIKVPLGTVVKELPVGDPRRAPNEWEKFYSSLDGLEGEEREKKVLERRWVHYPGYEEDNVKRDAFVEADKVRAHEERVAFMRRKHRDLINLDLDKVKEKERDVNAPLGFRDRNFGYLIAQGGAGGMGNPHFLSKTHRSPKIATRGYDGEAISLLLELKILADVALVGMPNAGKSTLLRALTGGRAKTEVASYAFTTLNPVVGVVRMTEDGVFEGELGGGERVWDETVVEEERERELWDSGGMAEALTRNQRMVHSESLPLEDGDSSESLEQDAGLDLDVVPEEPSYRSGHSFDVSETFRFTIADNPGLISLASENKGLGHSFLRSIERSHALVYVVDLSGPAPWDELMVLKEELEKYKQGMSKKGRMVIANKADLLVGGEGTEEEVREAREKLSRLEEWVRSEMSFVEGEDGEGGGTRRELGVVPVSAKFGMNLRRVVGDMKMYVQEARERAVAEADEVD</sequence>
<dbReference type="EMBL" id="KL197721">
    <property type="protein sequence ID" value="KDQ56630.1"/>
    <property type="molecule type" value="Genomic_DNA"/>
</dbReference>
<dbReference type="InterPro" id="IPR027417">
    <property type="entry name" value="P-loop_NTPase"/>
</dbReference>
<dbReference type="OrthoDB" id="347018at2759"/>
<keyword evidence="2" id="KW-0342">GTP-binding</keyword>
<dbReference type="HOGENOM" id="CLU_011747_2_6_1"/>
<dbReference type="PANTHER" id="PTHR11702:SF31">
    <property type="entry name" value="MITOCHONDRIAL RIBOSOME-ASSOCIATED GTPASE 2"/>
    <property type="match status" value="1"/>
</dbReference>
<dbReference type="InterPro" id="IPR031167">
    <property type="entry name" value="G_OBG"/>
</dbReference>
<evidence type="ECO:0000313" key="6">
    <source>
        <dbReference type="EMBL" id="KDQ56630.1"/>
    </source>
</evidence>
<protein>
    <recommendedName>
        <fullName evidence="8">GTPase</fullName>
    </recommendedName>
</protein>
<dbReference type="Pfam" id="PF01926">
    <property type="entry name" value="MMR_HSR1"/>
    <property type="match status" value="2"/>
</dbReference>
<dbReference type="GO" id="GO:0042254">
    <property type="term" value="P:ribosome biogenesis"/>
    <property type="evidence" value="ECO:0007669"/>
    <property type="project" value="UniProtKB-UniRule"/>
</dbReference>
<dbReference type="SUPFAM" id="SSF82051">
    <property type="entry name" value="Obg GTP-binding protein N-terminal domain"/>
    <property type="match status" value="1"/>
</dbReference>
<organism evidence="6 7">
    <name type="scientific">Jaapia argillacea MUCL 33604</name>
    <dbReference type="NCBI Taxonomy" id="933084"/>
    <lineage>
        <taxon>Eukaryota</taxon>
        <taxon>Fungi</taxon>
        <taxon>Dikarya</taxon>
        <taxon>Basidiomycota</taxon>
        <taxon>Agaricomycotina</taxon>
        <taxon>Agaricomycetes</taxon>
        <taxon>Agaricomycetidae</taxon>
        <taxon>Jaapiales</taxon>
        <taxon>Jaapiaceae</taxon>
        <taxon>Jaapia</taxon>
    </lineage>
</organism>
<dbReference type="Proteomes" id="UP000027265">
    <property type="component" value="Unassembled WGS sequence"/>
</dbReference>
<dbReference type="PANTHER" id="PTHR11702">
    <property type="entry name" value="DEVELOPMENTALLY REGULATED GTP-BINDING PROTEIN-RELATED"/>
    <property type="match status" value="1"/>
</dbReference>
<evidence type="ECO:0000259" key="5">
    <source>
        <dbReference type="PROSITE" id="PS51883"/>
    </source>
</evidence>
<dbReference type="InterPro" id="IPR036726">
    <property type="entry name" value="GTP1_OBG_dom_sf"/>
</dbReference>
<evidence type="ECO:0000313" key="7">
    <source>
        <dbReference type="Proteomes" id="UP000027265"/>
    </source>
</evidence>
<evidence type="ECO:0000256" key="3">
    <source>
        <dbReference type="SAM" id="MobiDB-lite"/>
    </source>
</evidence>
<feature type="compositionally biased region" description="Basic and acidic residues" evidence="3">
    <location>
        <begin position="42"/>
        <end position="54"/>
    </location>
</feature>
<evidence type="ECO:0000256" key="2">
    <source>
        <dbReference type="ARBA" id="ARBA00023134"/>
    </source>
</evidence>
<dbReference type="GO" id="GO:0005739">
    <property type="term" value="C:mitochondrion"/>
    <property type="evidence" value="ECO:0007669"/>
    <property type="project" value="TreeGrafter"/>
</dbReference>
<accession>A0A067PS19</accession>
<dbReference type="InterPro" id="IPR006073">
    <property type="entry name" value="GTP-bd"/>
</dbReference>
<keyword evidence="1" id="KW-0547">Nucleotide-binding</keyword>
<keyword evidence="7" id="KW-1185">Reference proteome</keyword>
<name>A0A067PS19_9AGAM</name>
<dbReference type="PROSITE" id="PS51710">
    <property type="entry name" value="G_OBG"/>
    <property type="match status" value="1"/>
</dbReference>
<feature type="domain" description="Obg" evidence="5">
    <location>
        <begin position="75"/>
        <end position="318"/>
    </location>
</feature>
<evidence type="ECO:0000256" key="1">
    <source>
        <dbReference type="ARBA" id="ARBA00022741"/>
    </source>
</evidence>
<evidence type="ECO:0000259" key="4">
    <source>
        <dbReference type="PROSITE" id="PS51710"/>
    </source>
</evidence>